<dbReference type="InterPro" id="IPR027417">
    <property type="entry name" value="P-loop_NTPase"/>
</dbReference>
<comment type="caution">
    <text evidence="14">The sequence shown here is derived from an EMBL/GenBank/DDBJ whole genome shotgun (WGS) entry which is preliminary data.</text>
</comment>
<accession>A0ABT3PND4</accession>
<evidence type="ECO:0000256" key="6">
    <source>
        <dbReference type="ARBA" id="ARBA00022741"/>
    </source>
</evidence>
<keyword evidence="5 10" id="KW-0819">tRNA processing</keyword>
<dbReference type="Pfam" id="PF01715">
    <property type="entry name" value="IPPT"/>
    <property type="match status" value="1"/>
</dbReference>
<gene>
    <name evidence="10 14" type="primary">miaA</name>
    <name evidence="14" type="ORF">J6I44_08370</name>
</gene>
<evidence type="ECO:0000256" key="7">
    <source>
        <dbReference type="ARBA" id="ARBA00022840"/>
    </source>
</evidence>
<comment type="function">
    <text evidence="2 10 12">Catalyzes the transfer of a dimethylallyl group onto the adenine at position 37 in tRNAs that read codons beginning with uridine, leading to the formation of N6-(dimethylallyl)adenosine (i(6)A).</text>
</comment>
<dbReference type="InterPro" id="IPR018022">
    <property type="entry name" value="IPT"/>
</dbReference>
<keyword evidence="7 10" id="KW-0067">ATP-binding</keyword>
<dbReference type="Proteomes" id="UP001207918">
    <property type="component" value="Unassembled WGS sequence"/>
</dbReference>
<feature type="region of interest" description="Interaction with substrate tRNA" evidence="10">
    <location>
        <begin position="32"/>
        <end position="35"/>
    </location>
</feature>
<comment type="similarity">
    <text evidence="3 10 13">Belongs to the IPP transferase family.</text>
</comment>
<comment type="caution">
    <text evidence="10">Lacks conserved residue(s) required for the propagation of feature annotation.</text>
</comment>
<dbReference type="InterPro" id="IPR039657">
    <property type="entry name" value="Dimethylallyltransferase"/>
</dbReference>
<evidence type="ECO:0000313" key="15">
    <source>
        <dbReference type="Proteomes" id="UP001207918"/>
    </source>
</evidence>
<evidence type="ECO:0000256" key="8">
    <source>
        <dbReference type="ARBA" id="ARBA00022842"/>
    </source>
</evidence>
<dbReference type="NCBIfam" id="TIGR00174">
    <property type="entry name" value="miaA"/>
    <property type="match status" value="1"/>
</dbReference>
<evidence type="ECO:0000256" key="5">
    <source>
        <dbReference type="ARBA" id="ARBA00022694"/>
    </source>
</evidence>
<dbReference type="PANTHER" id="PTHR11088">
    <property type="entry name" value="TRNA DIMETHYLALLYLTRANSFERASE"/>
    <property type="match status" value="1"/>
</dbReference>
<feature type="binding site" evidence="10">
    <location>
        <begin position="7"/>
        <end position="14"/>
    </location>
    <ligand>
        <name>ATP</name>
        <dbReference type="ChEBI" id="CHEBI:30616"/>
    </ligand>
</feature>
<comment type="catalytic activity">
    <reaction evidence="9 10 11">
        <text>adenosine(37) in tRNA + dimethylallyl diphosphate = N(6)-dimethylallyladenosine(37) in tRNA + diphosphate</text>
        <dbReference type="Rhea" id="RHEA:26482"/>
        <dbReference type="Rhea" id="RHEA-COMP:10162"/>
        <dbReference type="Rhea" id="RHEA-COMP:10375"/>
        <dbReference type="ChEBI" id="CHEBI:33019"/>
        <dbReference type="ChEBI" id="CHEBI:57623"/>
        <dbReference type="ChEBI" id="CHEBI:74411"/>
        <dbReference type="ChEBI" id="CHEBI:74415"/>
        <dbReference type="EC" id="2.5.1.75"/>
    </reaction>
</comment>
<name>A0ABT3PND4_9BACT</name>
<dbReference type="HAMAP" id="MF_00185">
    <property type="entry name" value="IPP_trans"/>
    <property type="match status" value="1"/>
</dbReference>
<dbReference type="EC" id="2.5.1.75" evidence="10"/>
<evidence type="ECO:0000256" key="10">
    <source>
        <dbReference type="HAMAP-Rule" id="MF_00185"/>
    </source>
</evidence>
<evidence type="ECO:0000313" key="14">
    <source>
        <dbReference type="EMBL" id="MCW9706869.1"/>
    </source>
</evidence>
<comment type="subunit">
    <text evidence="10">Monomer.</text>
</comment>
<comment type="cofactor">
    <cofactor evidence="1 10">
        <name>Mg(2+)</name>
        <dbReference type="ChEBI" id="CHEBI:18420"/>
    </cofactor>
</comment>
<dbReference type="RefSeq" id="WP_265765609.1">
    <property type="nucleotide sequence ID" value="NZ_JAGGJA010000005.1"/>
</dbReference>
<keyword evidence="15" id="KW-1185">Reference proteome</keyword>
<organism evidence="14 15">
    <name type="scientific">Fodinibius salsisoli</name>
    <dbReference type="NCBI Taxonomy" id="2820877"/>
    <lineage>
        <taxon>Bacteria</taxon>
        <taxon>Pseudomonadati</taxon>
        <taxon>Balneolota</taxon>
        <taxon>Balneolia</taxon>
        <taxon>Balneolales</taxon>
        <taxon>Balneolaceae</taxon>
        <taxon>Fodinibius</taxon>
    </lineage>
</organism>
<evidence type="ECO:0000256" key="12">
    <source>
        <dbReference type="RuleBase" id="RU003784"/>
    </source>
</evidence>
<dbReference type="PANTHER" id="PTHR11088:SF60">
    <property type="entry name" value="TRNA DIMETHYLALLYLTRANSFERASE"/>
    <property type="match status" value="1"/>
</dbReference>
<reference evidence="14 15" key="1">
    <citation type="submission" date="2021-03" db="EMBL/GenBank/DDBJ databases">
        <title>Aliifodinibius sp. nov., a new bacterium isolated from saline soil.</title>
        <authorList>
            <person name="Galisteo C."/>
            <person name="De La Haba R."/>
            <person name="Sanchez-Porro C."/>
            <person name="Ventosa A."/>
        </authorList>
    </citation>
    <scope>NUCLEOTIDE SEQUENCE [LARGE SCALE GENOMIC DNA]</scope>
    <source>
        <strain evidence="14 15">1BSP15-2V2</strain>
    </source>
</reference>
<feature type="binding site" evidence="10">
    <location>
        <begin position="9"/>
        <end position="14"/>
    </location>
    <ligand>
        <name>substrate</name>
    </ligand>
</feature>
<dbReference type="GO" id="GO:0052381">
    <property type="term" value="F:tRNA dimethylallyltransferase activity"/>
    <property type="evidence" value="ECO:0007669"/>
    <property type="project" value="UniProtKB-EC"/>
</dbReference>
<evidence type="ECO:0000256" key="3">
    <source>
        <dbReference type="ARBA" id="ARBA00005842"/>
    </source>
</evidence>
<evidence type="ECO:0000256" key="4">
    <source>
        <dbReference type="ARBA" id="ARBA00022679"/>
    </source>
</evidence>
<evidence type="ECO:0000256" key="13">
    <source>
        <dbReference type="RuleBase" id="RU003785"/>
    </source>
</evidence>
<feature type="site" description="Interaction with substrate tRNA" evidence="10">
    <location>
        <position position="98"/>
    </location>
</feature>
<keyword evidence="6 10" id="KW-0547">Nucleotide-binding</keyword>
<evidence type="ECO:0000256" key="9">
    <source>
        <dbReference type="ARBA" id="ARBA00049563"/>
    </source>
</evidence>
<evidence type="ECO:0000256" key="11">
    <source>
        <dbReference type="RuleBase" id="RU003783"/>
    </source>
</evidence>
<sequence>MRILLIGPTAVGKTALSVNLANRLNAEIISVDSRQCYKYLNIGTATPTKEERADIPHYNLFIIDPATKDSVAKYEERAKQWRQQIEARGKNVLFVGGSTLHVQCTIQPLDDVPKANEKNIANLEAQIEDQGIEPLFRRLQKVDPEYAQKMDGMNTQRIIRALDVWMQTDRPFSSFHSDNNTISVPDDMLVFGLHRDRQTLYDRINQRVDSMFEQGFLEEVKSILERGYSLQDPGINTVGYKQAIRHIQGNISREKMVKDMKTKTRRYAKRQLSWFRRWDFIHWINLENTSSKAAQNFIAERVAAKLNKD</sequence>
<feature type="region of interest" description="Interaction with substrate tRNA" evidence="10">
    <location>
        <begin position="156"/>
        <end position="160"/>
    </location>
</feature>
<dbReference type="SUPFAM" id="SSF52540">
    <property type="entry name" value="P-loop containing nucleoside triphosphate hydrolases"/>
    <property type="match status" value="2"/>
</dbReference>
<keyword evidence="4 10" id="KW-0808">Transferase</keyword>
<dbReference type="Gene3D" id="1.10.20.140">
    <property type="match status" value="1"/>
</dbReference>
<dbReference type="Gene3D" id="3.40.50.300">
    <property type="entry name" value="P-loop containing nucleotide triphosphate hydrolases"/>
    <property type="match status" value="1"/>
</dbReference>
<protein>
    <recommendedName>
        <fullName evidence="10">tRNA dimethylallyltransferase</fullName>
        <ecNumber evidence="10">2.5.1.75</ecNumber>
    </recommendedName>
    <alternativeName>
        <fullName evidence="10">Dimethylallyl diphosphate:tRNA dimethylallyltransferase</fullName>
        <shortName evidence="10">DMAPP:tRNA dimethylallyltransferase</shortName>
        <shortName evidence="10">DMATase</shortName>
    </alternativeName>
    <alternativeName>
        <fullName evidence="10">Isopentenyl-diphosphate:tRNA isopentenyltransferase</fullName>
        <shortName evidence="10">IPP transferase</shortName>
        <shortName evidence="10">IPPT</shortName>
        <shortName evidence="10">IPTase</shortName>
    </alternativeName>
</protein>
<evidence type="ECO:0000256" key="1">
    <source>
        <dbReference type="ARBA" id="ARBA00001946"/>
    </source>
</evidence>
<proteinExistence type="inferred from homology"/>
<keyword evidence="8 10" id="KW-0460">Magnesium</keyword>
<dbReference type="EMBL" id="JAGGJA010000005">
    <property type="protein sequence ID" value="MCW9706869.1"/>
    <property type="molecule type" value="Genomic_DNA"/>
</dbReference>
<evidence type="ECO:0000256" key="2">
    <source>
        <dbReference type="ARBA" id="ARBA00003213"/>
    </source>
</evidence>